<dbReference type="GO" id="GO:0016491">
    <property type="term" value="F:oxidoreductase activity"/>
    <property type="evidence" value="ECO:0007669"/>
    <property type="project" value="UniProtKB-KW"/>
</dbReference>
<gene>
    <name evidence="1" type="primary">boxB</name>
    <name evidence="1" type="ORF">DW352_26120</name>
</gene>
<dbReference type="InterPro" id="IPR009078">
    <property type="entry name" value="Ferritin-like_SF"/>
</dbReference>
<dbReference type="GO" id="GO:0005829">
    <property type="term" value="C:cytosol"/>
    <property type="evidence" value="ECO:0007669"/>
    <property type="project" value="TreeGrafter"/>
</dbReference>
<dbReference type="SUPFAM" id="SSF47240">
    <property type="entry name" value="Ferritin-like"/>
    <property type="match status" value="1"/>
</dbReference>
<keyword evidence="1" id="KW-0560">Oxidoreductase</keyword>
<dbReference type="NCBIfam" id="TIGR03225">
    <property type="entry name" value="benzo_boxB"/>
    <property type="match status" value="1"/>
</dbReference>
<dbReference type="Gene3D" id="1.10.620.20">
    <property type="entry name" value="Ribonucleotide Reductase, subunit A"/>
    <property type="match status" value="1"/>
</dbReference>
<protein>
    <submittedName>
        <fullName evidence="1">Benzoyl-CoA 2,3-epoxidase subunit BoxB</fullName>
        <ecNumber evidence="1">1.14.13.208</ecNumber>
    </submittedName>
</protein>
<dbReference type="InterPro" id="IPR052703">
    <property type="entry name" value="Aromatic_CoA_ox/epox"/>
</dbReference>
<dbReference type="EMBL" id="CP031417">
    <property type="protein sequence ID" value="AXK83697.1"/>
    <property type="molecule type" value="Genomic_DNA"/>
</dbReference>
<reference evidence="1 2" key="1">
    <citation type="submission" date="2018-07" db="EMBL/GenBank/DDBJ databases">
        <authorList>
            <person name="Quirk P.G."/>
            <person name="Krulwich T.A."/>
        </authorList>
    </citation>
    <scope>NUCLEOTIDE SEQUENCE [LARGE SCALE GENOMIC DNA]</scope>
    <source>
        <strain evidence="1 2">CC-BB4</strain>
    </source>
</reference>
<sequence>MALGAVDYDGLIPNNVALGDDPRVKRALEKWHPGYIDWWKDMGPEGFQESLVYLRTAVSVDPKGWAKFDYVKMPEYRWGVLLAPQAPGRKIAFGRHKGEDAWQEVPGEYRAMLRRLVVIQGDTEPASVEQQRHLGKTAPSLYDLRNLFQVNVEEGRHLWAMVYLLQKYFGTDGRDEAEALLERRSGDPDTPRMLGAFNEKTPDWLSFFMFTYFTDRDGKMQLEALAQSGFDPLSRTCRFMLTEEAHHMFVGETGVTRVIQRTCEAMKEAGITDPYDIEKVRKLGVIDLPTIQKKANLHFSLTLDLFGNEISTNAANAFHAGLKGRFREDRLKDDHQLESGTYPVLRLIDGKIQNEDAPALSALNMRLRDDYVGDANVGVGRWNKVIESFGIPFEIKLPHVAFHRHIGEFSNIKTDIEGNPLNDADWKSKRDDYLPNSADKDFIESLMQPQYETGKFASWIAPPKVGIDNKPGEFEYVKIA</sequence>
<dbReference type="InterPro" id="IPR012348">
    <property type="entry name" value="RNR-like"/>
</dbReference>
<evidence type="ECO:0000313" key="1">
    <source>
        <dbReference type="EMBL" id="AXK83697.1"/>
    </source>
</evidence>
<organism evidence="1 2">
    <name type="scientific">Pseudolabrys taiwanensis</name>
    <dbReference type="NCBI Taxonomy" id="331696"/>
    <lineage>
        <taxon>Bacteria</taxon>
        <taxon>Pseudomonadati</taxon>
        <taxon>Pseudomonadota</taxon>
        <taxon>Alphaproteobacteria</taxon>
        <taxon>Hyphomicrobiales</taxon>
        <taxon>Xanthobacteraceae</taxon>
        <taxon>Pseudolabrys</taxon>
    </lineage>
</organism>
<dbReference type="GO" id="GO:0010124">
    <property type="term" value="P:phenylacetate catabolic process"/>
    <property type="evidence" value="ECO:0007669"/>
    <property type="project" value="TreeGrafter"/>
</dbReference>
<dbReference type="KEGG" id="ptaw:DW352_26120"/>
<dbReference type="AlphaFoldDB" id="A0A346A3F0"/>
<dbReference type="OrthoDB" id="235973at2"/>
<dbReference type="PANTHER" id="PTHR30458:SF0">
    <property type="entry name" value="1,2-PHENYLACETYL-COA EPOXIDASE, SUBUNIT C"/>
    <property type="match status" value="1"/>
</dbReference>
<dbReference type="RefSeq" id="WP_115694076.1">
    <property type="nucleotide sequence ID" value="NZ_CP031417.1"/>
</dbReference>
<dbReference type="InterPro" id="IPR017635">
    <property type="entry name" value="Benzoyl_CoA_Oase_BoxB"/>
</dbReference>
<accession>A0A346A3F0</accession>
<dbReference type="PANTHER" id="PTHR30458">
    <property type="entry name" value="PHENYLACETIC ACID DEGRADATION PROTEIN PAA"/>
    <property type="match status" value="1"/>
</dbReference>
<proteinExistence type="predicted"/>
<evidence type="ECO:0000313" key="2">
    <source>
        <dbReference type="Proteomes" id="UP000254889"/>
    </source>
</evidence>
<dbReference type="Proteomes" id="UP000254889">
    <property type="component" value="Chromosome"/>
</dbReference>
<name>A0A346A3F0_9HYPH</name>
<dbReference type="EC" id="1.14.13.208" evidence="1"/>
<keyword evidence="2" id="KW-1185">Reference proteome</keyword>